<dbReference type="AlphaFoldDB" id="A0A812KEI1"/>
<proteinExistence type="predicted"/>
<dbReference type="EMBL" id="CAJNDS010000659">
    <property type="protein sequence ID" value="CAE7226049.1"/>
    <property type="molecule type" value="Genomic_DNA"/>
</dbReference>
<sequence length="239" mass="25536">MIAIGLHQSCQQPNGARVPRGIVRLDALGMSRDGLANFTGSGDSPLFVYANSFSDWLKGTSYQWTVAGAALLVGLCLTWDGPRMWQFLFTAAVSALAAGAACYEANVQEMGIFSTAILMAQAAGTLGLATFWGFEGSQVLLGACSGFAAAYGTGAWTRPLDEQLPGTSICWYILGAMFGVLVFTTWRPQMLACLAPMLGGLLTASGAEPSDGPFAVLPESKNHLRWESYDRIRIEKVNY</sequence>
<keyword evidence="1" id="KW-1133">Transmembrane helix</keyword>
<feature type="transmembrane region" description="Helical" evidence="1">
    <location>
        <begin position="169"/>
        <end position="186"/>
    </location>
</feature>
<keyword evidence="3" id="KW-1185">Reference proteome</keyword>
<accession>A0A812KEI1</accession>
<evidence type="ECO:0000256" key="1">
    <source>
        <dbReference type="SAM" id="Phobius"/>
    </source>
</evidence>
<dbReference type="OrthoDB" id="431185at2759"/>
<keyword evidence="1" id="KW-0472">Membrane</keyword>
<name>A0A812KEI1_9DINO</name>
<feature type="transmembrane region" description="Helical" evidence="1">
    <location>
        <begin position="112"/>
        <end position="132"/>
    </location>
</feature>
<reference evidence="2" key="1">
    <citation type="submission" date="2021-02" db="EMBL/GenBank/DDBJ databases">
        <authorList>
            <person name="Dougan E. K."/>
            <person name="Rhodes N."/>
            <person name="Thang M."/>
            <person name="Chan C."/>
        </authorList>
    </citation>
    <scope>NUCLEOTIDE SEQUENCE</scope>
</reference>
<dbReference type="Proteomes" id="UP000604046">
    <property type="component" value="Unassembled WGS sequence"/>
</dbReference>
<protein>
    <submittedName>
        <fullName evidence="2">Uncharacterized protein</fullName>
    </submittedName>
</protein>
<evidence type="ECO:0000313" key="3">
    <source>
        <dbReference type="Proteomes" id="UP000604046"/>
    </source>
</evidence>
<gene>
    <name evidence="2" type="ORF">SNAT2548_LOCUS8766</name>
</gene>
<organism evidence="2 3">
    <name type="scientific">Symbiodinium natans</name>
    <dbReference type="NCBI Taxonomy" id="878477"/>
    <lineage>
        <taxon>Eukaryota</taxon>
        <taxon>Sar</taxon>
        <taxon>Alveolata</taxon>
        <taxon>Dinophyceae</taxon>
        <taxon>Suessiales</taxon>
        <taxon>Symbiodiniaceae</taxon>
        <taxon>Symbiodinium</taxon>
    </lineage>
</organism>
<comment type="caution">
    <text evidence="2">The sequence shown here is derived from an EMBL/GenBank/DDBJ whole genome shotgun (WGS) entry which is preliminary data.</text>
</comment>
<feature type="transmembrane region" description="Helical" evidence="1">
    <location>
        <begin position="87"/>
        <end position="106"/>
    </location>
</feature>
<evidence type="ECO:0000313" key="2">
    <source>
        <dbReference type="EMBL" id="CAE7226049.1"/>
    </source>
</evidence>
<keyword evidence="1" id="KW-0812">Transmembrane</keyword>